<accession>A0A1I3FSN0</accession>
<protein>
    <recommendedName>
        <fullName evidence="2">Co-chaperone DjlA N-terminal domain-containing protein</fullName>
    </recommendedName>
</protein>
<dbReference type="AlphaFoldDB" id="A0A1I3FSN0"/>
<evidence type="ECO:0000259" key="2">
    <source>
        <dbReference type="Pfam" id="PF05099"/>
    </source>
</evidence>
<evidence type="ECO:0000313" key="4">
    <source>
        <dbReference type="Proteomes" id="UP000199287"/>
    </source>
</evidence>
<dbReference type="Gene3D" id="1.10.3680.10">
    <property type="entry name" value="TerB-like"/>
    <property type="match status" value="1"/>
</dbReference>
<dbReference type="OrthoDB" id="1955363at2"/>
<dbReference type="Pfam" id="PF05099">
    <property type="entry name" value="TerB"/>
    <property type="match status" value="1"/>
</dbReference>
<feature type="domain" description="Co-chaperone DjlA N-terminal" evidence="2">
    <location>
        <begin position="29"/>
        <end position="135"/>
    </location>
</feature>
<dbReference type="RefSeq" id="WP_093372729.1">
    <property type="nucleotide sequence ID" value="NZ_FOQA01000007.1"/>
</dbReference>
<feature type="transmembrane region" description="Helical" evidence="1">
    <location>
        <begin position="156"/>
        <end position="175"/>
    </location>
</feature>
<gene>
    <name evidence="3" type="ORF">SAMN05192551_10719</name>
</gene>
<keyword evidence="1" id="KW-1133">Transmembrane helix</keyword>
<keyword evidence="1" id="KW-0472">Membrane</keyword>
<dbReference type="STRING" id="69895.SAMN05192551_10719"/>
<reference evidence="4" key="1">
    <citation type="submission" date="2016-10" db="EMBL/GenBank/DDBJ databases">
        <authorList>
            <person name="Varghese N."/>
            <person name="Submissions S."/>
        </authorList>
    </citation>
    <scope>NUCLEOTIDE SEQUENCE [LARGE SCALE GENOMIC DNA]</scope>
    <source>
        <strain evidence="4">Z-7934</strain>
    </source>
</reference>
<dbReference type="SUPFAM" id="SSF158682">
    <property type="entry name" value="TerB-like"/>
    <property type="match status" value="1"/>
</dbReference>
<evidence type="ECO:0000256" key="1">
    <source>
        <dbReference type="SAM" id="Phobius"/>
    </source>
</evidence>
<keyword evidence="1" id="KW-0812">Transmembrane</keyword>
<sequence>MVRETKVREPRKMPIENRLAYGKLLGLMILSQNKPEAMTMQEFYRALRSIALKDRDRQVIFEYMMAPDESAASLTQQMMKDLNDEEGNLIRFSLLEDLYRVMKADYYEDEGEKNFFNEVVHHLGIKEHHIEQVRQTYERDNLYLPGSIKPSISKMAMSQLVSISAGLATAGIIYYGTNTRRKKQSPIEKVATVSTALVVYKAVESLVNYKENHQLRMQKKLRKENNKLLIELEKDITKDIRMIKQITRKKPSQFSETFTWQDVLVLLEKTKAYLEKS</sequence>
<name>A0A1I3FSN0_9FIRM</name>
<dbReference type="Proteomes" id="UP000199287">
    <property type="component" value="Unassembled WGS sequence"/>
</dbReference>
<dbReference type="InterPro" id="IPR007791">
    <property type="entry name" value="DjlA_N"/>
</dbReference>
<dbReference type="EMBL" id="FOQA01000007">
    <property type="protein sequence ID" value="SFI14215.1"/>
    <property type="molecule type" value="Genomic_DNA"/>
</dbReference>
<organism evidence="3 4">
    <name type="scientific">Tindallia magadiensis</name>
    <dbReference type="NCBI Taxonomy" id="69895"/>
    <lineage>
        <taxon>Bacteria</taxon>
        <taxon>Bacillati</taxon>
        <taxon>Bacillota</taxon>
        <taxon>Clostridia</taxon>
        <taxon>Peptostreptococcales</taxon>
        <taxon>Tindalliaceae</taxon>
        <taxon>Tindallia</taxon>
    </lineage>
</organism>
<proteinExistence type="predicted"/>
<keyword evidence="4" id="KW-1185">Reference proteome</keyword>
<evidence type="ECO:0000313" key="3">
    <source>
        <dbReference type="EMBL" id="SFI14215.1"/>
    </source>
</evidence>
<dbReference type="InterPro" id="IPR029024">
    <property type="entry name" value="TerB-like"/>
</dbReference>